<dbReference type="InterPro" id="IPR036770">
    <property type="entry name" value="Ankyrin_rpt-contain_sf"/>
</dbReference>
<proteinExistence type="predicted"/>
<reference evidence="4 5" key="1">
    <citation type="submission" date="2019-06" db="EMBL/GenBank/DDBJ databases">
        <authorList>
            <person name="Broberg M."/>
        </authorList>
    </citation>
    <scope>NUCLEOTIDE SEQUENCE [LARGE SCALE GENOMIC DNA]</scope>
</reference>
<dbReference type="PROSITE" id="PS50297">
    <property type="entry name" value="ANK_REP_REGION"/>
    <property type="match status" value="1"/>
</dbReference>
<keyword evidence="2 3" id="KW-0040">ANK repeat</keyword>
<organism evidence="4 5">
    <name type="scientific">Bionectria ochroleuca</name>
    <name type="common">Gliocladium roseum</name>
    <dbReference type="NCBI Taxonomy" id="29856"/>
    <lineage>
        <taxon>Eukaryota</taxon>
        <taxon>Fungi</taxon>
        <taxon>Dikarya</taxon>
        <taxon>Ascomycota</taxon>
        <taxon>Pezizomycotina</taxon>
        <taxon>Sordariomycetes</taxon>
        <taxon>Hypocreomycetidae</taxon>
        <taxon>Hypocreales</taxon>
        <taxon>Bionectriaceae</taxon>
        <taxon>Clonostachys</taxon>
    </lineage>
</organism>
<dbReference type="PANTHER" id="PTHR24171">
    <property type="entry name" value="ANKYRIN REPEAT DOMAIN-CONTAINING PROTEIN 39-RELATED"/>
    <property type="match status" value="1"/>
</dbReference>
<evidence type="ECO:0008006" key="6">
    <source>
        <dbReference type="Google" id="ProtNLM"/>
    </source>
</evidence>
<feature type="repeat" description="ANK" evidence="3">
    <location>
        <begin position="116"/>
        <end position="145"/>
    </location>
</feature>
<evidence type="ECO:0000313" key="5">
    <source>
        <dbReference type="Proteomes" id="UP000766486"/>
    </source>
</evidence>
<dbReference type="Proteomes" id="UP000766486">
    <property type="component" value="Unassembled WGS sequence"/>
</dbReference>
<dbReference type="SMART" id="SM00248">
    <property type="entry name" value="ANK"/>
    <property type="match status" value="3"/>
</dbReference>
<keyword evidence="5" id="KW-1185">Reference proteome</keyword>
<gene>
    <name evidence="4" type="ORF">CLO192961_LOCUS98179</name>
</gene>
<evidence type="ECO:0000256" key="3">
    <source>
        <dbReference type="PROSITE-ProRule" id="PRU00023"/>
    </source>
</evidence>
<name>A0ABY6TYG8_BIOOC</name>
<dbReference type="InterPro" id="IPR002110">
    <property type="entry name" value="Ankyrin_rpt"/>
</dbReference>
<dbReference type="Pfam" id="PF12796">
    <property type="entry name" value="Ank_2"/>
    <property type="match status" value="1"/>
</dbReference>
<evidence type="ECO:0000256" key="2">
    <source>
        <dbReference type="ARBA" id="ARBA00023043"/>
    </source>
</evidence>
<sequence length="171" mass="18566">MHVDEDIEKMGPPLSIAIRTQSLEMVNFLLETGEYVNGVEWIPPVRFLASAAKLPSLDVLSALLDHGATLPGSLALRTAAGAGNIGAVEMLLERGADIDEVHIWEIYGDEMDIIGTALHEAVDNDQAEMVKFLLKKDAKRDMKNGKGETAMDLAEKDSKVEILKILDGNIA</sequence>
<protein>
    <recommendedName>
        <fullName evidence="6">Ankyrin</fullName>
    </recommendedName>
</protein>
<comment type="caution">
    <text evidence="4">The sequence shown here is derived from an EMBL/GenBank/DDBJ whole genome shotgun (WGS) entry which is preliminary data.</text>
</comment>
<evidence type="ECO:0000313" key="4">
    <source>
        <dbReference type="EMBL" id="VUC22921.1"/>
    </source>
</evidence>
<feature type="repeat" description="ANK" evidence="3">
    <location>
        <begin position="71"/>
        <end position="103"/>
    </location>
</feature>
<dbReference type="PROSITE" id="PS50088">
    <property type="entry name" value="ANK_REPEAT"/>
    <property type="match status" value="2"/>
</dbReference>
<dbReference type="Pfam" id="PF00023">
    <property type="entry name" value="Ank"/>
    <property type="match status" value="1"/>
</dbReference>
<accession>A0ABY6TYG8</accession>
<dbReference type="SUPFAM" id="SSF48403">
    <property type="entry name" value="Ankyrin repeat"/>
    <property type="match status" value="1"/>
</dbReference>
<dbReference type="EMBL" id="CABFNS010000698">
    <property type="protein sequence ID" value="VUC22921.1"/>
    <property type="molecule type" value="Genomic_DNA"/>
</dbReference>
<keyword evidence="1" id="KW-0677">Repeat</keyword>
<dbReference type="Gene3D" id="1.25.40.20">
    <property type="entry name" value="Ankyrin repeat-containing domain"/>
    <property type="match status" value="1"/>
</dbReference>
<evidence type="ECO:0000256" key="1">
    <source>
        <dbReference type="ARBA" id="ARBA00022737"/>
    </source>
</evidence>